<evidence type="ECO:0008006" key="4">
    <source>
        <dbReference type="Google" id="ProtNLM"/>
    </source>
</evidence>
<feature type="region of interest" description="Disordered" evidence="1">
    <location>
        <begin position="91"/>
        <end position="116"/>
    </location>
</feature>
<dbReference type="AlphaFoldDB" id="A0A1I0GD25"/>
<reference evidence="2 3" key="1">
    <citation type="submission" date="2016-10" db="EMBL/GenBank/DDBJ databases">
        <authorList>
            <person name="de Groot N.N."/>
        </authorList>
    </citation>
    <scope>NUCLEOTIDE SEQUENCE [LARGE SCALE GENOMIC DNA]</scope>
    <source>
        <strain evidence="2 3">DSM 17862</strain>
    </source>
</reference>
<dbReference type="EMBL" id="FOHO01000008">
    <property type="protein sequence ID" value="SET68920.1"/>
    <property type="molecule type" value="Genomic_DNA"/>
</dbReference>
<dbReference type="RefSeq" id="WP_175479887.1">
    <property type="nucleotide sequence ID" value="NZ_CP177219.1"/>
</dbReference>
<evidence type="ECO:0000313" key="3">
    <source>
        <dbReference type="Proteomes" id="UP000199180"/>
    </source>
</evidence>
<gene>
    <name evidence="2" type="ORF">SAMN04489858_10880</name>
</gene>
<evidence type="ECO:0000256" key="1">
    <source>
        <dbReference type="SAM" id="MobiDB-lite"/>
    </source>
</evidence>
<organism evidence="2 3">
    <name type="scientific">Paracoccus homiensis</name>
    <dbReference type="NCBI Taxonomy" id="364199"/>
    <lineage>
        <taxon>Bacteria</taxon>
        <taxon>Pseudomonadati</taxon>
        <taxon>Pseudomonadota</taxon>
        <taxon>Alphaproteobacteria</taxon>
        <taxon>Rhodobacterales</taxon>
        <taxon>Paracoccaceae</taxon>
        <taxon>Paracoccus</taxon>
    </lineage>
</organism>
<evidence type="ECO:0000313" key="2">
    <source>
        <dbReference type="EMBL" id="SET68920.1"/>
    </source>
</evidence>
<accession>A0A1I0GD25</accession>
<dbReference type="STRING" id="364199.SAMN04489858_10880"/>
<name>A0A1I0GD25_9RHOB</name>
<dbReference type="Proteomes" id="UP000199180">
    <property type="component" value="Unassembled WGS sequence"/>
</dbReference>
<keyword evidence="3" id="KW-1185">Reference proteome</keyword>
<proteinExistence type="predicted"/>
<protein>
    <recommendedName>
        <fullName evidence="4">Cold shock protein, CspA family</fullName>
    </recommendedName>
</protein>
<sequence>MIGVVVWSCKDRKKAVIWCEDQASLAYLQGPENLNHGPAWPQPGDLVELESETIGELRHARNVQVLSEQGCSSLPEMLRNSAEPMEPHLRVVSSTPRPVTKGRGANSYPAARLATR</sequence>